<name>A0AAP2CKT9_9BACT</name>
<feature type="region of interest" description="Disordered" evidence="1">
    <location>
        <begin position="324"/>
        <end position="367"/>
    </location>
</feature>
<dbReference type="Pfam" id="PF01522">
    <property type="entry name" value="Polysacc_deac_1"/>
    <property type="match status" value="1"/>
</dbReference>
<dbReference type="GO" id="GO:0005975">
    <property type="term" value="P:carbohydrate metabolic process"/>
    <property type="evidence" value="ECO:0007669"/>
    <property type="project" value="InterPro"/>
</dbReference>
<comment type="caution">
    <text evidence="3">The sequence shown here is derived from an EMBL/GenBank/DDBJ whole genome shotgun (WGS) entry which is preliminary data.</text>
</comment>
<keyword evidence="4" id="KW-1185">Reference proteome</keyword>
<feature type="domain" description="NodB homology" evidence="2">
    <location>
        <begin position="37"/>
        <end position="182"/>
    </location>
</feature>
<dbReference type="AlphaFoldDB" id="A0AAP2CKT9"/>
<gene>
    <name evidence="3" type="ORF">KI659_16445</name>
</gene>
<evidence type="ECO:0000313" key="4">
    <source>
        <dbReference type="Proteomes" id="UP001319104"/>
    </source>
</evidence>
<reference evidence="3 4" key="1">
    <citation type="submission" date="2021-05" db="EMBL/GenBank/DDBJ databases">
        <authorList>
            <person name="Zhang Z.D."/>
            <person name="Osman G."/>
        </authorList>
    </citation>
    <scope>NUCLEOTIDE SEQUENCE [LARGE SCALE GENOMIC DNA]</scope>
    <source>
        <strain evidence="3 4">KCTC 32217</strain>
    </source>
</reference>
<dbReference type="GO" id="GO:0016810">
    <property type="term" value="F:hydrolase activity, acting on carbon-nitrogen (but not peptide) bonds"/>
    <property type="evidence" value="ECO:0007669"/>
    <property type="project" value="InterPro"/>
</dbReference>
<dbReference type="RefSeq" id="WP_213946469.1">
    <property type="nucleotide sequence ID" value="NZ_JAHCMY010000015.1"/>
</dbReference>
<evidence type="ECO:0000256" key="1">
    <source>
        <dbReference type="SAM" id="MobiDB-lite"/>
    </source>
</evidence>
<dbReference type="CDD" id="cd10929">
    <property type="entry name" value="CE4_u5"/>
    <property type="match status" value="1"/>
</dbReference>
<dbReference type="InterPro" id="IPR002509">
    <property type="entry name" value="NODB_dom"/>
</dbReference>
<protein>
    <submittedName>
        <fullName evidence="3">Polysaccharide deacetylase family protein</fullName>
    </submittedName>
</protein>
<dbReference type="Proteomes" id="UP001319104">
    <property type="component" value="Unassembled WGS sequence"/>
</dbReference>
<accession>A0AAP2CKT9</accession>
<dbReference type="Gene3D" id="3.20.20.370">
    <property type="entry name" value="Glycoside hydrolase/deacetylase"/>
    <property type="match status" value="1"/>
</dbReference>
<evidence type="ECO:0000313" key="3">
    <source>
        <dbReference type="EMBL" id="MBS9525609.1"/>
    </source>
</evidence>
<dbReference type="InterPro" id="IPR011330">
    <property type="entry name" value="Glyco_hydro/deAcase_b/a-brl"/>
</dbReference>
<dbReference type="EMBL" id="JAHCMY010000015">
    <property type="protein sequence ID" value="MBS9525609.1"/>
    <property type="molecule type" value="Genomic_DNA"/>
</dbReference>
<organism evidence="3 4">
    <name type="scientific">Litoribacter ruber</name>
    <dbReference type="NCBI Taxonomy" id="702568"/>
    <lineage>
        <taxon>Bacteria</taxon>
        <taxon>Pseudomonadati</taxon>
        <taxon>Bacteroidota</taxon>
        <taxon>Cytophagia</taxon>
        <taxon>Cytophagales</taxon>
        <taxon>Cyclobacteriaceae</taxon>
        <taxon>Litoribacter</taxon>
    </lineage>
</organism>
<dbReference type="SUPFAM" id="SSF88713">
    <property type="entry name" value="Glycoside hydrolase/deacetylase"/>
    <property type="match status" value="1"/>
</dbReference>
<proteinExistence type="predicted"/>
<sequence length="367" mass="42830">MDSSGQFVVSLDFELHWGRFEKVAGRRADQYYRNTLENIPHILGLFERYGIRATWATVGMLMAENVKEWRTYMPDELPLYTKSKYSAYAWFLSHDFPKEFLFAPQMVEQIIAVPGQELGSHTFSHYYGCEPGQTAQQFRADLQAAKRIAMDKFGLDLTSLVFPRNQLNEFYLPVCAEEGFTCVRSNPKDWFWQDTYRETWAKKAFRTADTLFPIGGRNSYVPDFCPSHPALPLQLPASRFFRPHHPGRGILNHWRLSRIILEMTRAARFGETYHLWWHPHNFGHHPQQNLRDLEAILQHFQFLHESFAMQSRNMRDFVAEAQLEPQRTPRSETSFVISPSPEQPRKLSRANREPTGGSACPPWRGEI</sequence>
<evidence type="ECO:0000259" key="2">
    <source>
        <dbReference type="Pfam" id="PF01522"/>
    </source>
</evidence>